<evidence type="ECO:0000256" key="1">
    <source>
        <dbReference type="SAM" id="MobiDB-lite"/>
    </source>
</evidence>
<dbReference type="AlphaFoldDB" id="A0A1R1XQ17"/>
<reference evidence="3 4" key="1">
    <citation type="submission" date="2017-01" db="EMBL/GenBank/DDBJ databases">
        <authorList>
            <person name="Mah S.A."/>
            <person name="Swanson W.J."/>
            <person name="Moy G.W."/>
            <person name="Vacquier V.D."/>
        </authorList>
    </citation>
    <scope>NUCLEOTIDE SEQUENCE [LARGE SCALE GENOMIC DNA]</scope>
    <source>
        <strain evidence="3 4">GSMNP</strain>
    </source>
</reference>
<proteinExistence type="predicted"/>
<keyword evidence="2" id="KW-0732">Signal</keyword>
<organism evidence="3 4">
    <name type="scientific">Smittium culicis</name>
    <dbReference type="NCBI Taxonomy" id="133412"/>
    <lineage>
        <taxon>Eukaryota</taxon>
        <taxon>Fungi</taxon>
        <taxon>Fungi incertae sedis</taxon>
        <taxon>Zoopagomycota</taxon>
        <taxon>Kickxellomycotina</taxon>
        <taxon>Harpellomycetes</taxon>
        <taxon>Harpellales</taxon>
        <taxon>Legeriomycetaceae</taxon>
        <taxon>Smittium</taxon>
    </lineage>
</organism>
<feature type="compositionally biased region" description="Pro residues" evidence="1">
    <location>
        <begin position="49"/>
        <end position="62"/>
    </location>
</feature>
<feature type="chain" id="PRO_5012729246" evidence="2">
    <location>
        <begin position="21"/>
        <end position="207"/>
    </location>
</feature>
<feature type="signal peptide" evidence="2">
    <location>
        <begin position="1"/>
        <end position="20"/>
    </location>
</feature>
<name>A0A1R1XQ17_9FUNG</name>
<evidence type="ECO:0000313" key="4">
    <source>
        <dbReference type="Proteomes" id="UP000187283"/>
    </source>
</evidence>
<keyword evidence="4" id="KW-1185">Reference proteome</keyword>
<dbReference type="EMBL" id="LSSN01002241">
    <property type="protein sequence ID" value="OMJ16747.1"/>
    <property type="molecule type" value="Genomic_DNA"/>
</dbReference>
<comment type="caution">
    <text evidence="3">The sequence shown here is derived from an EMBL/GenBank/DDBJ whole genome shotgun (WGS) entry which is preliminary data.</text>
</comment>
<accession>A0A1R1XQ17</accession>
<feature type="compositionally biased region" description="Pro residues" evidence="1">
    <location>
        <begin position="69"/>
        <end position="79"/>
    </location>
</feature>
<dbReference type="OrthoDB" id="10553053at2759"/>
<feature type="compositionally biased region" description="Basic and acidic residues" evidence="1">
    <location>
        <begin position="92"/>
        <end position="125"/>
    </location>
</feature>
<protein>
    <submittedName>
        <fullName evidence="3">Uncharacterized protein</fullName>
    </submittedName>
</protein>
<gene>
    <name evidence="3" type="ORF">AYI70_g6403</name>
</gene>
<evidence type="ECO:0000313" key="3">
    <source>
        <dbReference type="EMBL" id="OMJ16747.1"/>
    </source>
</evidence>
<sequence>MLSKSLLSVFLFSAAVFAQGEDASAVEPIASPSDDAATEMTGVPDINSVPPPVGPGGLPPPFGNRRPTRIPPPVGPGGLPPNYGNDSDDNDYDHRKNNGRNGKGDDNDYDHRRNNNNSYDDKGDGNDYNGGRWGGRKPSYDDGGAVRPVYTNVVTITQYPPPTYTRTIVVDPINTVTKYIDVTVFDCKVKPTPIGPIRPIRPVPSYY</sequence>
<dbReference type="Proteomes" id="UP000187283">
    <property type="component" value="Unassembled WGS sequence"/>
</dbReference>
<evidence type="ECO:0000256" key="2">
    <source>
        <dbReference type="SAM" id="SignalP"/>
    </source>
</evidence>
<feature type="region of interest" description="Disordered" evidence="1">
    <location>
        <begin position="33"/>
        <end position="139"/>
    </location>
</feature>